<organism evidence="1 2">
    <name type="scientific">Haematococcus lacustris</name>
    <name type="common">Green alga</name>
    <name type="synonym">Haematococcus pluvialis</name>
    <dbReference type="NCBI Taxonomy" id="44745"/>
    <lineage>
        <taxon>Eukaryota</taxon>
        <taxon>Viridiplantae</taxon>
        <taxon>Chlorophyta</taxon>
        <taxon>core chlorophytes</taxon>
        <taxon>Chlorophyceae</taxon>
        <taxon>CS clade</taxon>
        <taxon>Chlamydomonadales</taxon>
        <taxon>Haematococcaceae</taxon>
        <taxon>Haematococcus</taxon>
    </lineage>
</organism>
<name>A0A6A0A494_HAELA</name>
<proteinExistence type="predicted"/>
<dbReference type="AlphaFoldDB" id="A0A6A0A494"/>
<keyword evidence="2" id="KW-1185">Reference proteome</keyword>
<dbReference type="Proteomes" id="UP000485058">
    <property type="component" value="Unassembled WGS sequence"/>
</dbReference>
<accession>A0A6A0A494</accession>
<evidence type="ECO:0000313" key="2">
    <source>
        <dbReference type="Proteomes" id="UP000485058"/>
    </source>
</evidence>
<reference evidence="1 2" key="1">
    <citation type="submission" date="2020-02" db="EMBL/GenBank/DDBJ databases">
        <title>Draft genome sequence of Haematococcus lacustris strain NIES-144.</title>
        <authorList>
            <person name="Morimoto D."/>
            <person name="Nakagawa S."/>
            <person name="Yoshida T."/>
            <person name="Sawayama S."/>
        </authorList>
    </citation>
    <scope>NUCLEOTIDE SEQUENCE [LARGE SCALE GENOMIC DNA]</scope>
    <source>
        <strain evidence="1 2">NIES-144</strain>
    </source>
</reference>
<protein>
    <submittedName>
        <fullName evidence="1">Uncharacterized protein</fullName>
    </submittedName>
</protein>
<gene>
    <name evidence="1" type="ORF">HaLaN_25776</name>
</gene>
<dbReference type="EMBL" id="BLLF01003481">
    <property type="protein sequence ID" value="GFH27454.1"/>
    <property type="molecule type" value="Genomic_DNA"/>
</dbReference>
<sequence>MSGMVLCTGACRTVTGAFRDRWRVCSVRPGGKHRRGLLHPRSLMSVAIKLRPKTVLKQFGPQITHLLVVQE</sequence>
<comment type="caution">
    <text evidence="1">The sequence shown here is derived from an EMBL/GenBank/DDBJ whole genome shotgun (WGS) entry which is preliminary data.</text>
</comment>
<evidence type="ECO:0000313" key="1">
    <source>
        <dbReference type="EMBL" id="GFH27454.1"/>
    </source>
</evidence>